<accession>A0A9W7CYM9</accession>
<gene>
    <name evidence="1" type="ORF">Pfra01_001845600</name>
</gene>
<protein>
    <submittedName>
        <fullName evidence="1">Unnamed protein product</fullName>
    </submittedName>
</protein>
<dbReference type="OrthoDB" id="94870at2759"/>
<proteinExistence type="predicted"/>
<reference evidence="1" key="1">
    <citation type="submission" date="2023-04" db="EMBL/GenBank/DDBJ databases">
        <title>Phytophthora fragariaefolia NBRC 109709.</title>
        <authorList>
            <person name="Ichikawa N."/>
            <person name="Sato H."/>
            <person name="Tonouchi N."/>
        </authorList>
    </citation>
    <scope>NUCLEOTIDE SEQUENCE</scope>
    <source>
        <strain evidence="1">NBRC 109709</strain>
    </source>
</reference>
<evidence type="ECO:0000313" key="1">
    <source>
        <dbReference type="EMBL" id="GMF48128.1"/>
    </source>
</evidence>
<name>A0A9W7CYM9_9STRA</name>
<keyword evidence="2" id="KW-1185">Reference proteome</keyword>
<evidence type="ECO:0000313" key="2">
    <source>
        <dbReference type="Proteomes" id="UP001165121"/>
    </source>
</evidence>
<comment type="caution">
    <text evidence="1">The sequence shown here is derived from an EMBL/GenBank/DDBJ whole genome shotgun (WGS) entry which is preliminary data.</text>
</comment>
<dbReference type="Proteomes" id="UP001165121">
    <property type="component" value="Unassembled WGS sequence"/>
</dbReference>
<dbReference type="EMBL" id="BSXT01002278">
    <property type="protein sequence ID" value="GMF48128.1"/>
    <property type="molecule type" value="Genomic_DNA"/>
</dbReference>
<dbReference type="AlphaFoldDB" id="A0A9W7CYM9"/>
<organism evidence="1 2">
    <name type="scientific">Phytophthora fragariaefolia</name>
    <dbReference type="NCBI Taxonomy" id="1490495"/>
    <lineage>
        <taxon>Eukaryota</taxon>
        <taxon>Sar</taxon>
        <taxon>Stramenopiles</taxon>
        <taxon>Oomycota</taxon>
        <taxon>Peronosporomycetes</taxon>
        <taxon>Peronosporales</taxon>
        <taxon>Peronosporaceae</taxon>
        <taxon>Phytophthora</taxon>
    </lineage>
</organism>
<sequence>MAKEDYVTAANIFVDATAKDYVSLFQQALDCTLDKTEESQRKLVAITSGKLQLEMNIKLRLLQSTRNVNYAFQLEPISVARIDILESNLKDQQEELERLRGDGGNTGTIYLYAESEVWASSALQWKPVNSDHFVLSKDKTSISVLRPGVYAFGVLVNHLPDEVHTGGSISLRKSNKLLQCAGTGSACYQSNYGSKYCSHATSTSLMCIAQVETNELISVVCTGTSPRVGAVSYLTVVRIGN</sequence>